<protein>
    <submittedName>
        <fullName evidence="2">DUF397 domain-containing protein</fullName>
    </submittedName>
</protein>
<keyword evidence="3" id="KW-1185">Reference proteome</keyword>
<feature type="domain" description="DUF397" evidence="1">
    <location>
        <begin position="14"/>
        <end position="70"/>
    </location>
</feature>
<dbReference type="EMBL" id="VMNX01000149">
    <property type="protein sequence ID" value="MPY52682.1"/>
    <property type="molecule type" value="Genomic_DNA"/>
</dbReference>
<dbReference type="AlphaFoldDB" id="A0A5N8X076"/>
<sequence length="76" mass="8027">MSTHPNALELVAEAAWFKSSYSSDQGASCVEIANLIPTHTLVAVRDSKVPDGPALTLPPESFTAFVDQVKASAAIR</sequence>
<reference evidence="2 3" key="1">
    <citation type="submission" date="2019-09" db="EMBL/GenBank/DDBJ databases">
        <authorList>
            <person name="Duangmal K."/>
            <person name="Teo W.F.A."/>
            <person name="Lipun K."/>
        </authorList>
    </citation>
    <scope>NUCLEOTIDE SEQUENCE [LARGE SCALE GENOMIC DNA]</scope>
    <source>
        <strain evidence="2 3">K1PN6</strain>
    </source>
</reference>
<accession>A0A5N8X076</accession>
<organism evidence="2 3">
    <name type="scientific">Streptomyces acidicola</name>
    <dbReference type="NCBI Taxonomy" id="2596892"/>
    <lineage>
        <taxon>Bacteria</taxon>
        <taxon>Bacillati</taxon>
        <taxon>Actinomycetota</taxon>
        <taxon>Actinomycetes</taxon>
        <taxon>Kitasatosporales</taxon>
        <taxon>Streptomycetaceae</taxon>
        <taxon>Streptomyces</taxon>
    </lineage>
</organism>
<evidence type="ECO:0000313" key="2">
    <source>
        <dbReference type="EMBL" id="MPY52682.1"/>
    </source>
</evidence>
<evidence type="ECO:0000313" key="3">
    <source>
        <dbReference type="Proteomes" id="UP000373149"/>
    </source>
</evidence>
<comment type="caution">
    <text evidence="2">The sequence shown here is derived from an EMBL/GenBank/DDBJ whole genome shotgun (WGS) entry which is preliminary data.</text>
</comment>
<proteinExistence type="predicted"/>
<evidence type="ECO:0000259" key="1">
    <source>
        <dbReference type="Pfam" id="PF04149"/>
    </source>
</evidence>
<name>A0A5N8X076_9ACTN</name>
<dbReference type="InterPro" id="IPR007278">
    <property type="entry name" value="DUF397"/>
</dbReference>
<dbReference type="Proteomes" id="UP000373149">
    <property type="component" value="Unassembled WGS sequence"/>
</dbReference>
<gene>
    <name evidence="2" type="ORF">FPZ41_30560</name>
</gene>
<dbReference type="RefSeq" id="WP_152866887.1">
    <property type="nucleotide sequence ID" value="NZ_VMNX01000149.1"/>
</dbReference>
<dbReference type="Pfam" id="PF04149">
    <property type="entry name" value="DUF397"/>
    <property type="match status" value="1"/>
</dbReference>